<accession>A0A1S2KV89</accession>
<reference evidence="1 3" key="1">
    <citation type="submission" date="2016-10" db="EMBL/GenBank/DDBJ databases">
        <title>Draft genome sequences of four alkaliphilic bacteria belonging to the Anaerobacillus genus.</title>
        <authorList>
            <person name="Bassil N.M."/>
            <person name="Lloyd J.R."/>
        </authorList>
    </citation>
    <scope>NUCLEOTIDE SEQUENCE [LARGE SCALE GENOMIC DNA]</scope>
    <source>
        <strain evidence="1 3">NB2006</strain>
    </source>
</reference>
<name>A0A1S2KV89_9BACI</name>
<evidence type="ECO:0000313" key="1">
    <source>
        <dbReference type="EMBL" id="OIJ03517.1"/>
    </source>
</evidence>
<dbReference type="RefSeq" id="WP_071319582.1">
    <property type="nucleotide sequence ID" value="NZ_CP063356.2"/>
</dbReference>
<proteinExistence type="predicted"/>
<dbReference type="KEGG" id="aia:AWH56_013745"/>
<reference evidence="2 3" key="2">
    <citation type="journal article" date="2017" name="Genome Announc.">
        <title>Draft Genome Sequences of Four Alkaliphilic Bacteria Belonging to the Anaerobacillus Genus.</title>
        <authorList>
            <person name="Bassil N.M."/>
            <person name="Lloyd J.R."/>
        </authorList>
    </citation>
    <scope>NUCLEOTIDE SEQUENCE [LARGE SCALE GENOMIC DNA]</scope>
    <source>
        <strain evidence="2 3">NB2006</strain>
    </source>
</reference>
<reference evidence="2" key="4">
    <citation type="submission" date="2020-10" db="EMBL/GenBank/DDBJ databases">
        <authorList>
            <person name="Bassil N.M."/>
            <person name="Lloyd J.R."/>
        </authorList>
    </citation>
    <scope>NUCLEOTIDE SEQUENCE</scope>
    <source>
        <strain evidence="2">NB2006</strain>
    </source>
</reference>
<dbReference type="EMBL" id="LQXD01000211">
    <property type="protein sequence ID" value="OIJ03517.1"/>
    <property type="molecule type" value="Genomic_DNA"/>
</dbReference>
<gene>
    <name evidence="2" type="ORF">AWH56_013745</name>
    <name evidence="1" type="ORF">AWH56_24745</name>
</gene>
<sequence>MINQPDPVYSYTIPYYTSMEGETSELFVSEKTYEKYLEALTKEKLVIINGTLHPISQEYGEVTTTLFDIEKAIIVIGTKDHHEYTNELLDIAIAQELEKIILLEKEHFFRFLYGEDTPNTIQMFIDDLQQTLEEIHIAKRLKKEGYRISQREELLAADILENAVQWSAIRDVSPYENEHGLFLLTKLFFLSHVEETLFQQYKKQLQSHYPLLFVELEKLLKETKKLNLSTLKGREKALVKAFTKLRYLNYVKKVSIKEIGSFCLRMKA</sequence>
<dbReference type="EMBL" id="CP063356">
    <property type="protein sequence ID" value="QOY33821.1"/>
    <property type="molecule type" value="Genomic_DNA"/>
</dbReference>
<dbReference type="Proteomes" id="UP000180175">
    <property type="component" value="Chromosome"/>
</dbReference>
<keyword evidence="3" id="KW-1185">Reference proteome</keyword>
<evidence type="ECO:0000313" key="3">
    <source>
        <dbReference type="Proteomes" id="UP000180175"/>
    </source>
</evidence>
<protein>
    <submittedName>
        <fullName evidence="1">Uncharacterized protein</fullName>
    </submittedName>
</protein>
<dbReference type="OrthoDB" id="2858813at2"/>
<evidence type="ECO:0000313" key="2">
    <source>
        <dbReference type="EMBL" id="QOY33821.1"/>
    </source>
</evidence>
<reference evidence="2 3" key="3">
    <citation type="journal article" date="2019" name="Int. J. Syst. Evol. Microbiol.">
        <title>Anaerobacillus isosaccharinicus sp. nov., an alkaliphilic bacterium which degrades isosaccharinic acid.</title>
        <authorList>
            <person name="Bassil N.M."/>
            <person name="Lloyd J.R."/>
        </authorList>
    </citation>
    <scope>NUCLEOTIDE SEQUENCE [LARGE SCALE GENOMIC DNA]</scope>
    <source>
        <strain evidence="2 3">NB2006</strain>
    </source>
</reference>
<dbReference type="AlphaFoldDB" id="A0A1S2KV89"/>
<organism evidence="1 3">
    <name type="scientific">Anaerobacillus isosaccharinicus</name>
    <dbReference type="NCBI Taxonomy" id="1532552"/>
    <lineage>
        <taxon>Bacteria</taxon>
        <taxon>Bacillati</taxon>
        <taxon>Bacillota</taxon>
        <taxon>Bacilli</taxon>
        <taxon>Bacillales</taxon>
        <taxon>Bacillaceae</taxon>
        <taxon>Anaerobacillus</taxon>
    </lineage>
</organism>